<dbReference type="InterPro" id="IPR002048">
    <property type="entry name" value="EF_hand_dom"/>
</dbReference>
<dbReference type="PANTHER" id="PTHR48056:SF81">
    <property type="entry name" value="RECEPTOR PROTEIN-TYROSINE KINASE CEPR1"/>
    <property type="match status" value="1"/>
</dbReference>
<dbReference type="InterPro" id="IPR001611">
    <property type="entry name" value="Leu-rich_rpt"/>
</dbReference>
<evidence type="ECO:0000256" key="5">
    <source>
        <dbReference type="ARBA" id="ARBA00022840"/>
    </source>
</evidence>
<keyword evidence="2" id="KW-0677">Repeat</keyword>
<dbReference type="SMART" id="SM00456">
    <property type="entry name" value="WW"/>
    <property type="match status" value="2"/>
</dbReference>
<dbReference type="STRING" id="74557.A0A1W0A3S1"/>
<name>A0A1W0A3S1_9STRA</name>
<dbReference type="EMBL" id="JNBS01000543">
    <property type="protein sequence ID" value="OQS04831.1"/>
    <property type="molecule type" value="Genomic_DNA"/>
</dbReference>
<dbReference type="InterPro" id="IPR036020">
    <property type="entry name" value="WW_dom_sf"/>
</dbReference>
<comment type="caution">
    <text evidence="8">The sequence shown here is derived from an EMBL/GenBank/DDBJ whole genome shotgun (WGS) entry which is preliminary data.</text>
</comment>
<dbReference type="PROSITE" id="PS00018">
    <property type="entry name" value="EF_HAND_1"/>
    <property type="match status" value="2"/>
</dbReference>
<dbReference type="SUPFAM" id="SSF51045">
    <property type="entry name" value="WW domain"/>
    <property type="match status" value="2"/>
</dbReference>
<evidence type="ECO:0000259" key="7">
    <source>
        <dbReference type="PROSITE" id="PS50222"/>
    </source>
</evidence>
<reference evidence="8 9" key="1">
    <citation type="journal article" date="2014" name="Genome Biol. Evol.">
        <title>The secreted proteins of Achlya hypogyna and Thraustotheca clavata identify the ancestral oomycete secretome and reveal gene acquisitions by horizontal gene transfer.</title>
        <authorList>
            <person name="Misner I."/>
            <person name="Blouin N."/>
            <person name="Leonard G."/>
            <person name="Richards T.A."/>
            <person name="Lane C.E."/>
        </authorList>
    </citation>
    <scope>NUCLEOTIDE SEQUENCE [LARGE SCALE GENOMIC DNA]</scope>
    <source>
        <strain evidence="8 9">ATCC 34112</strain>
    </source>
</reference>
<feature type="domain" description="EF-hand" evidence="7">
    <location>
        <begin position="314"/>
        <end position="349"/>
    </location>
</feature>
<proteinExistence type="predicted"/>
<feature type="domain" description="WW" evidence="6">
    <location>
        <begin position="211"/>
        <end position="245"/>
    </location>
</feature>
<accession>A0A1W0A3S1</accession>
<dbReference type="SMART" id="SM00054">
    <property type="entry name" value="EFh"/>
    <property type="match status" value="2"/>
</dbReference>
<evidence type="ECO:0000259" key="6">
    <source>
        <dbReference type="PROSITE" id="PS50020"/>
    </source>
</evidence>
<dbReference type="InterPro" id="IPR001202">
    <property type="entry name" value="WW_dom"/>
</dbReference>
<keyword evidence="3" id="KW-0547">Nucleotide-binding</keyword>
<dbReference type="InterPro" id="IPR050647">
    <property type="entry name" value="Plant_LRR-RLKs"/>
</dbReference>
<evidence type="ECO:0000256" key="4">
    <source>
        <dbReference type="ARBA" id="ARBA00022837"/>
    </source>
</evidence>
<dbReference type="InterPro" id="IPR032675">
    <property type="entry name" value="LRR_dom_sf"/>
</dbReference>
<evidence type="ECO:0000256" key="1">
    <source>
        <dbReference type="ARBA" id="ARBA00022614"/>
    </source>
</evidence>
<dbReference type="PROSITE" id="PS01159">
    <property type="entry name" value="WW_DOMAIN_1"/>
    <property type="match status" value="2"/>
</dbReference>
<evidence type="ECO:0000256" key="3">
    <source>
        <dbReference type="ARBA" id="ARBA00022741"/>
    </source>
</evidence>
<dbReference type="Gene3D" id="1.10.238.10">
    <property type="entry name" value="EF-hand"/>
    <property type="match status" value="1"/>
</dbReference>
<evidence type="ECO:0000313" key="9">
    <source>
        <dbReference type="Proteomes" id="UP000243217"/>
    </source>
</evidence>
<dbReference type="InterPro" id="IPR011992">
    <property type="entry name" value="EF-hand-dom_pair"/>
</dbReference>
<dbReference type="Pfam" id="PF13855">
    <property type="entry name" value="LRR_8"/>
    <property type="match status" value="1"/>
</dbReference>
<dbReference type="GO" id="GO:0005509">
    <property type="term" value="F:calcium ion binding"/>
    <property type="evidence" value="ECO:0007669"/>
    <property type="project" value="InterPro"/>
</dbReference>
<dbReference type="Proteomes" id="UP000243217">
    <property type="component" value="Unassembled WGS sequence"/>
</dbReference>
<keyword evidence="1" id="KW-0433">Leucine-rich repeat</keyword>
<protein>
    <submittedName>
        <fullName evidence="8">Uncharacterized protein</fullName>
    </submittedName>
</protein>
<dbReference type="SUPFAM" id="SSF47473">
    <property type="entry name" value="EF-hand"/>
    <property type="match status" value="1"/>
</dbReference>
<keyword evidence="4" id="KW-0106">Calcium</keyword>
<dbReference type="Gene3D" id="3.80.10.10">
    <property type="entry name" value="Ribonuclease Inhibitor"/>
    <property type="match status" value="1"/>
</dbReference>
<dbReference type="PROSITE" id="PS50020">
    <property type="entry name" value="WW_DOMAIN_2"/>
    <property type="match status" value="2"/>
</dbReference>
<dbReference type="CDD" id="cd00201">
    <property type="entry name" value="WW"/>
    <property type="match status" value="2"/>
</dbReference>
<dbReference type="GO" id="GO:0005524">
    <property type="term" value="F:ATP binding"/>
    <property type="evidence" value="ECO:0007669"/>
    <property type="project" value="UniProtKB-KW"/>
</dbReference>
<dbReference type="PANTHER" id="PTHR48056">
    <property type="entry name" value="LRR RECEPTOR-LIKE SERINE/THREONINE-PROTEIN KINASE-RELATED"/>
    <property type="match status" value="1"/>
</dbReference>
<dbReference type="InterPro" id="IPR018247">
    <property type="entry name" value="EF_Hand_1_Ca_BS"/>
</dbReference>
<keyword evidence="9" id="KW-1185">Reference proteome</keyword>
<dbReference type="PROSITE" id="PS50222">
    <property type="entry name" value="EF_HAND_2"/>
    <property type="match status" value="2"/>
</dbReference>
<dbReference type="PROSITE" id="PS50096">
    <property type="entry name" value="IQ"/>
    <property type="match status" value="1"/>
</dbReference>
<dbReference type="CDD" id="cd00051">
    <property type="entry name" value="EFh"/>
    <property type="match status" value="1"/>
</dbReference>
<gene>
    <name evidence="8" type="ORF">THRCLA_02960</name>
</gene>
<feature type="domain" description="WW" evidence="6">
    <location>
        <begin position="264"/>
        <end position="297"/>
    </location>
</feature>
<feature type="domain" description="EF-hand" evidence="7">
    <location>
        <begin position="350"/>
        <end position="383"/>
    </location>
</feature>
<keyword evidence="5" id="KW-0067">ATP-binding</keyword>
<sequence>MDVDKREVDALCQLFHTLDGARWRRKDGWLKLDRTIDLKSGAGLAWYGTKWEKNRLVALDLSRNELRGVLPDVFGRFKKLRSLKLNHNPQIHGRVPHSIYTLNRLQYCYLEDTQLYDVIPSKLAHNLHITQYKTDTIATVRFHTGHCQWVVDVSEQEMYMVATALEAARQPPKVYEIKRTAFNATGPERMAAATKLQRIYRAKIARRKFQQLLTTIYEWYIDPDSGAVYYLDTRTGNTTWEKPLLLNRISAQEGSRKQLVKPKLPQEDTWEALQDEDGYQYFWNPTTNETRWEHPLLRPTIQDELLRRYGHGTTPDERYEKLFMEYDKDGTGTIDAEEFTLLCGDLGLALSPKQIENIMASLDTSGDKLLNISELKAWLDTSY</sequence>
<dbReference type="AlphaFoldDB" id="A0A1W0A3S1"/>
<dbReference type="Gene3D" id="2.20.70.10">
    <property type="match status" value="2"/>
</dbReference>
<dbReference type="OrthoDB" id="206948at2759"/>
<dbReference type="Pfam" id="PF00397">
    <property type="entry name" value="WW"/>
    <property type="match status" value="2"/>
</dbReference>
<evidence type="ECO:0000256" key="2">
    <source>
        <dbReference type="ARBA" id="ARBA00022737"/>
    </source>
</evidence>
<organism evidence="8 9">
    <name type="scientific">Thraustotheca clavata</name>
    <dbReference type="NCBI Taxonomy" id="74557"/>
    <lineage>
        <taxon>Eukaryota</taxon>
        <taxon>Sar</taxon>
        <taxon>Stramenopiles</taxon>
        <taxon>Oomycota</taxon>
        <taxon>Saprolegniomycetes</taxon>
        <taxon>Saprolegniales</taxon>
        <taxon>Achlyaceae</taxon>
        <taxon>Thraustotheca</taxon>
    </lineage>
</organism>
<evidence type="ECO:0000313" key="8">
    <source>
        <dbReference type="EMBL" id="OQS04831.1"/>
    </source>
</evidence>
<dbReference type="Pfam" id="PF13499">
    <property type="entry name" value="EF-hand_7"/>
    <property type="match status" value="1"/>
</dbReference>
<dbReference type="SUPFAM" id="SSF52058">
    <property type="entry name" value="L domain-like"/>
    <property type="match status" value="1"/>
</dbReference>